<protein>
    <submittedName>
        <fullName evidence="2">Hypothetical_protein</fullName>
    </submittedName>
</protein>
<dbReference type="AlphaFoldDB" id="A0AA86U1S9"/>
<evidence type="ECO:0000313" key="1">
    <source>
        <dbReference type="EMBL" id="CAI9927973.1"/>
    </source>
</evidence>
<gene>
    <name evidence="1" type="ORF">HINF_LOCUS15618</name>
    <name evidence="2" type="ORF">HINF_LOCUS3428</name>
</gene>
<evidence type="ECO:0000313" key="3">
    <source>
        <dbReference type="Proteomes" id="UP001642409"/>
    </source>
</evidence>
<sequence>MFGQVVIAKTNDQGYSNVYLPSYRNGDYMILQSIRSNLTAECSGSIIVNNDIQTNILSAYFSLQELCDQINKMQTKIQFSQVDEKYFKMKCVTDCSINMTGNYKIIFGFYKQYDLVKDQEITLSQKNLARVKYLKVQCDFINTSQFGSDTIDALMILDRSNNFQFQAQTIDVHHRLIKPQEFKFWVTDQDNNVFTLNQIYIQTQFFKFECNDTIHLKQQVFIQLKPKVNLVTQLSQFSVQQISGQLSPNNVLNPYNGKVIFKDTSDVQQEIDLYINFIEYRNKLIDQTFIDNFIKEFDVQIESISVSQDNILYHYLKYGKFQNDFTYMLYMNNALVDILIFKDINLEDMNSSVFFWHRQNPNCYVTFRLEDNDGNQVDKYPNLILRLLVK</sequence>
<keyword evidence="3" id="KW-1185">Reference proteome</keyword>
<proteinExistence type="predicted"/>
<evidence type="ECO:0000313" key="2">
    <source>
        <dbReference type="EMBL" id="CAL5975630.1"/>
    </source>
</evidence>
<reference evidence="2 3" key="2">
    <citation type="submission" date="2024-07" db="EMBL/GenBank/DDBJ databases">
        <authorList>
            <person name="Akdeniz Z."/>
        </authorList>
    </citation>
    <scope>NUCLEOTIDE SEQUENCE [LARGE SCALE GENOMIC DNA]</scope>
</reference>
<dbReference type="Proteomes" id="UP001642409">
    <property type="component" value="Unassembled WGS sequence"/>
</dbReference>
<accession>A0AA86U1S9</accession>
<dbReference type="EMBL" id="CAXDID020000006">
    <property type="protein sequence ID" value="CAL5975630.1"/>
    <property type="molecule type" value="Genomic_DNA"/>
</dbReference>
<reference evidence="1" key="1">
    <citation type="submission" date="2023-06" db="EMBL/GenBank/DDBJ databases">
        <authorList>
            <person name="Kurt Z."/>
        </authorList>
    </citation>
    <scope>NUCLEOTIDE SEQUENCE</scope>
</reference>
<comment type="caution">
    <text evidence="1">The sequence shown here is derived from an EMBL/GenBank/DDBJ whole genome shotgun (WGS) entry which is preliminary data.</text>
</comment>
<dbReference type="EMBL" id="CATOUU010000386">
    <property type="protein sequence ID" value="CAI9927973.1"/>
    <property type="molecule type" value="Genomic_DNA"/>
</dbReference>
<name>A0AA86U1S9_9EUKA</name>
<organism evidence="1">
    <name type="scientific">Hexamita inflata</name>
    <dbReference type="NCBI Taxonomy" id="28002"/>
    <lineage>
        <taxon>Eukaryota</taxon>
        <taxon>Metamonada</taxon>
        <taxon>Diplomonadida</taxon>
        <taxon>Hexamitidae</taxon>
        <taxon>Hexamitinae</taxon>
        <taxon>Hexamita</taxon>
    </lineage>
</organism>